<sequence>MFGSHERPSDDVPVIEGLPASTDPAPAHTDSVITSTETPLMMKRSPVQIKLAKSDHSTMETWNSQNTIEFHCLLQSSMFSFNNAVPLNMDVIYCTNFI</sequence>
<evidence type="ECO:0000313" key="2">
    <source>
        <dbReference type="EMBL" id="KAH0879012.1"/>
    </source>
</evidence>
<protein>
    <submittedName>
        <fullName evidence="2">Uncharacterized protein</fullName>
    </submittedName>
</protein>
<feature type="compositionally biased region" description="Basic and acidic residues" evidence="1">
    <location>
        <begin position="1"/>
        <end position="10"/>
    </location>
</feature>
<accession>A0ABQ7ZFJ0</accession>
<feature type="region of interest" description="Disordered" evidence="1">
    <location>
        <begin position="1"/>
        <end position="31"/>
    </location>
</feature>
<gene>
    <name evidence="2" type="ORF">HID58_066406</name>
</gene>
<comment type="caution">
    <text evidence="2">The sequence shown here is derived from an EMBL/GenBank/DDBJ whole genome shotgun (WGS) entry which is preliminary data.</text>
</comment>
<proteinExistence type="predicted"/>
<reference evidence="2 3" key="1">
    <citation type="submission" date="2021-05" db="EMBL/GenBank/DDBJ databases">
        <title>Genome Assembly of Synthetic Allotetraploid Brassica napus Reveals Homoeologous Exchanges between Subgenomes.</title>
        <authorList>
            <person name="Davis J.T."/>
        </authorList>
    </citation>
    <scope>NUCLEOTIDE SEQUENCE [LARGE SCALE GENOMIC DNA]</scope>
    <source>
        <strain evidence="3">cv. Da-Ae</strain>
        <tissue evidence="2">Seedling</tissue>
    </source>
</reference>
<dbReference type="Proteomes" id="UP000824890">
    <property type="component" value="Unassembled WGS sequence"/>
</dbReference>
<name>A0ABQ7ZFJ0_BRANA</name>
<keyword evidence="3" id="KW-1185">Reference proteome</keyword>
<evidence type="ECO:0000256" key="1">
    <source>
        <dbReference type="SAM" id="MobiDB-lite"/>
    </source>
</evidence>
<dbReference type="EMBL" id="JAGKQM010000015">
    <property type="protein sequence ID" value="KAH0879012.1"/>
    <property type="molecule type" value="Genomic_DNA"/>
</dbReference>
<evidence type="ECO:0000313" key="3">
    <source>
        <dbReference type="Proteomes" id="UP000824890"/>
    </source>
</evidence>
<organism evidence="2 3">
    <name type="scientific">Brassica napus</name>
    <name type="common">Rape</name>
    <dbReference type="NCBI Taxonomy" id="3708"/>
    <lineage>
        <taxon>Eukaryota</taxon>
        <taxon>Viridiplantae</taxon>
        <taxon>Streptophyta</taxon>
        <taxon>Embryophyta</taxon>
        <taxon>Tracheophyta</taxon>
        <taxon>Spermatophyta</taxon>
        <taxon>Magnoliopsida</taxon>
        <taxon>eudicotyledons</taxon>
        <taxon>Gunneridae</taxon>
        <taxon>Pentapetalae</taxon>
        <taxon>rosids</taxon>
        <taxon>malvids</taxon>
        <taxon>Brassicales</taxon>
        <taxon>Brassicaceae</taxon>
        <taxon>Brassiceae</taxon>
        <taxon>Brassica</taxon>
    </lineage>
</organism>